<dbReference type="PANTHER" id="PTHR36607:SF24">
    <property type="entry name" value="AMINOTRANSFERASE-LIKE PLANT MOBILE DOMAIN-CONTAINING PROTEIN"/>
    <property type="match status" value="1"/>
</dbReference>
<evidence type="ECO:0000313" key="2">
    <source>
        <dbReference type="Proteomes" id="UP000823775"/>
    </source>
</evidence>
<organism evidence="1 2">
    <name type="scientific">Datura stramonium</name>
    <name type="common">Jimsonweed</name>
    <name type="synonym">Common thornapple</name>
    <dbReference type="NCBI Taxonomy" id="4076"/>
    <lineage>
        <taxon>Eukaryota</taxon>
        <taxon>Viridiplantae</taxon>
        <taxon>Streptophyta</taxon>
        <taxon>Embryophyta</taxon>
        <taxon>Tracheophyta</taxon>
        <taxon>Spermatophyta</taxon>
        <taxon>Magnoliopsida</taxon>
        <taxon>eudicotyledons</taxon>
        <taxon>Gunneridae</taxon>
        <taxon>Pentapetalae</taxon>
        <taxon>asterids</taxon>
        <taxon>lamiids</taxon>
        <taxon>Solanales</taxon>
        <taxon>Solanaceae</taxon>
        <taxon>Solanoideae</taxon>
        <taxon>Datureae</taxon>
        <taxon>Datura</taxon>
    </lineage>
</organism>
<accession>A0ABS8TPI2</accession>
<protein>
    <submittedName>
        <fullName evidence="1">Uncharacterized protein</fullName>
    </submittedName>
</protein>
<sequence>MLSSSFREKNGARYTLLFAKVLNLKIHLPVICVFSLASKPLDTPLHLTEWSTPEMKDVIDNFSSKVMTEKVLLLKSFTHQNIFVASPTRCDENLSSWRVPPSEFSGIR</sequence>
<dbReference type="Proteomes" id="UP000823775">
    <property type="component" value="Unassembled WGS sequence"/>
</dbReference>
<dbReference type="PANTHER" id="PTHR36607">
    <property type="entry name" value="1,2-DIHYDROXY-3-KETO-5-METHYLTHIOPENTENE DIOXYGENASE 4"/>
    <property type="match status" value="1"/>
</dbReference>
<comment type="caution">
    <text evidence="1">The sequence shown here is derived from an EMBL/GenBank/DDBJ whole genome shotgun (WGS) entry which is preliminary data.</text>
</comment>
<evidence type="ECO:0000313" key="1">
    <source>
        <dbReference type="EMBL" id="MCD7472770.1"/>
    </source>
</evidence>
<gene>
    <name evidence="1" type="ORF">HAX54_014129</name>
</gene>
<keyword evidence="2" id="KW-1185">Reference proteome</keyword>
<name>A0ABS8TPI2_DATST</name>
<reference evidence="1 2" key="1">
    <citation type="journal article" date="2021" name="BMC Genomics">
        <title>Datura genome reveals duplications of psychoactive alkaloid biosynthetic genes and high mutation rate following tissue culture.</title>
        <authorList>
            <person name="Rajewski A."/>
            <person name="Carter-House D."/>
            <person name="Stajich J."/>
            <person name="Litt A."/>
        </authorList>
    </citation>
    <scope>NUCLEOTIDE SEQUENCE [LARGE SCALE GENOMIC DNA]</scope>
    <source>
        <strain evidence="1">AR-01</strain>
    </source>
</reference>
<proteinExistence type="predicted"/>
<dbReference type="EMBL" id="JACEIK010001871">
    <property type="protein sequence ID" value="MCD7472770.1"/>
    <property type="molecule type" value="Genomic_DNA"/>
</dbReference>